<accession>A0A544QKL5</accession>
<organism evidence="1 2">
    <name type="scientific">Halonotius roseus</name>
    <dbReference type="NCBI Taxonomy" id="2511997"/>
    <lineage>
        <taxon>Archaea</taxon>
        <taxon>Methanobacteriati</taxon>
        <taxon>Methanobacteriota</taxon>
        <taxon>Stenosarchaea group</taxon>
        <taxon>Halobacteria</taxon>
        <taxon>Halobacteriales</taxon>
        <taxon>Haloferacaceae</taxon>
        <taxon>Halonotius</taxon>
    </lineage>
</organism>
<dbReference type="AlphaFoldDB" id="A0A544QKL5"/>
<reference evidence="1 2" key="1">
    <citation type="submission" date="2019-02" db="EMBL/GenBank/DDBJ databases">
        <title>Halonotius sp. a new haloqrchaeon isolated from saline water.</title>
        <authorList>
            <person name="Duran-Viseras A."/>
            <person name="Sanchez-Porro C."/>
            <person name="Ventosa A."/>
        </authorList>
    </citation>
    <scope>NUCLEOTIDE SEQUENCE [LARGE SCALE GENOMIC DNA]</scope>
    <source>
        <strain evidence="1 2">F9-27</strain>
    </source>
</reference>
<dbReference type="InterPro" id="IPR024747">
    <property type="entry name" value="Pyridox_Oxase-rel"/>
</dbReference>
<keyword evidence="2" id="KW-1185">Reference proteome</keyword>
<dbReference type="RefSeq" id="WP_142444371.1">
    <property type="nucleotide sequence ID" value="NZ_SESI01000004.1"/>
</dbReference>
<dbReference type="Gene3D" id="2.30.110.10">
    <property type="entry name" value="Electron Transport, Fmn-binding Protein, Chain A"/>
    <property type="match status" value="1"/>
</dbReference>
<dbReference type="EMBL" id="SESI01000004">
    <property type="protein sequence ID" value="TQQ78894.1"/>
    <property type="molecule type" value="Genomic_DNA"/>
</dbReference>
<dbReference type="SUPFAM" id="SSF50475">
    <property type="entry name" value="FMN-binding split barrel"/>
    <property type="match status" value="1"/>
</dbReference>
<proteinExistence type="predicted"/>
<dbReference type="Pfam" id="PF12900">
    <property type="entry name" value="Pyridox_ox_2"/>
    <property type="match status" value="1"/>
</dbReference>
<evidence type="ECO:0000313" key="2">
    <source>
        <dbReference type="Proteomes" id="UP000315385"/>
    </source>
</evidence>
<protein>
    <submittedName>
        <fullName evidence="1">Pyridoxamine 5'-phosphate oxidase family protein</fullName>
    </submittedName>
</protein>
<comment type="caution">
    <text evidence="1">The sequence shown here is derived from an EMBL/GenBank/DDBJ whole genome shotgun (WGS) entry which is preliminary data.</text>
</comment>
<dbReference type="Proteomes" id="UP000315385">
    <property type="component" value="Unassembled WGS sequence"/>
</dbReference>
<gene>
    <name evidence="1" type="ORF">EWF95_12225</name>
</gene>
<sequence length="153" mass="16616">MVPTDLAAIQLSDSECDEFLDRVDTGVLSLSTPRDEPPHSVPVSFGYNAAETVFYFRIADLPPAEKGELEGRAVSFVTYARDEDADGYVSVVAQGTLESTTRSDIATEALAGFEGVTIPFVDIFGQPPADVSFSFYRLVPETLTGRKEVKTEL</sequence>
<dbReference type="InterPro" id="IPR012349">
    <property type="entry name" value="Split_barrel_FMN-bd"/>
</dbReference>
<dbReference type="OrthoDB" id="953at2157"/>
<name>A0A544QKL5_9EURY</name>
<evidence type="ECO:0000313" key="1">
    <source>
        <dbReference type="EMBL" id="TQQ78894.1"/>
    </source>
</evidence>